<keyword evidence="3" id="KW-1185">Reference proteome</keyword>
<accession>A0A0D2AV99</accession>
<gene>
    <name evidence="2" type="ORF">PV08_11612</name>
</gene>
<proteinExistence type="predicted"/>
<feature type="compositionally biased region" description="Polar residues" evidence="1">
    <location>
        <begin position="143"/>
        <end position="174"/>
    </location>
</feature>
<dbReference type="OrthoDB" id="5407894at2759"/>
<dbReference type="RefSeq" id="XP_016230864.1">
    <property type="nucleotide sequence ID" value="XM_016385920.1"/>
</dbReference>
<dbReference type="VEuPathDB" id="FungiDB:PV08_11612"/>
<dbReference type="STRING" id="91928.A0A0D2AV99"/>
<protein>
    <submittedName>
        <fullName evidence="2">Uncharacterized protein</fullName>
    </submittedName>
</protein>
<feature type="region of interest" description="Disordered" evidence="1">
    <location>
        <begin position="215"/>
        <end position="265"/>
    </location>
</feature>
<feature type="region of interest" description="Disordered" evidence="1">
    <location>
        <begin position="126"/>
        <end position="174"/>
    </location>
</feature>
<evidence type="ECO:0000256" key="1">
    <source>
        <dbReference type="SAM" id="MobiDB-lite"/>
    </source>
</evidence>
<feature type="compositionally biased region" description="Basic and acidic residues" evidence="1">
    <location>
        <begin position="254"/>
        <end position="265"/>
    </location>
</feature>
<dbReference type="GeneID" id="27338695"/>
<dbReference type="Proteomes" id="UP000053328">
    <property type="component" value="Unassembled WGS sequence"/>
</dbReference>
<reference evidence="2 3" key="1">
    <citation type="submission" date="2015-01" db="EMBL/GenBank/DDBJ databases">
        <title>The Genome Sequence of Exophiala spinifera CBS89968.</title>
        <authorList>
            <consortium name="The Broad Institute Genomics Platform"/>
            <person name="Cuomo C."/>
            <person name="de Hoog S."/>
            <person name="Gorbushina A."/>
            <person name="Stielow B."/>
            <person name="Teixiera M."/>
            <person name="Abouelleil A."/>
            <person name="Chapman S.B."/>
            <person name="Priest M."/>
            <person name="Young S.K."/>
            <person name="Wortman J."/>
            <person name="Nusbaum C."/>
            <person name="Birren B."/>
        </authorList>
    </citation>
    <scope>NUCLEOTIDE SEQUENCE [LARGE SCALE GENOMIC DNA]</scope>
    <source>
        <strain evidence="2 3">CBS 89968</strain>
    </source>
</reference>
<name>A0A0D2AV99_9EURO</name>
<dbReference type="HOGENOM" id="CLU_017164_2_0_1"/>
<organism evidence="2 3">
    <name type="scientific">Exophiala spinifera</name>
    <dbReference type="NCBI Taxonomy" id="91928"/>
    <lineage>
        <taxon>Eukaryota</taxon>
        <taxon>Fungi</taxon>
        <taxon>Dikarya</taxon>
        <taxon>Ascomycota</taxon>
        <taxon>Pezizomycotina</taxon>
        <taxon>Eurotiomycetes</taxon>
        <taxon>Chaetothyriomycetidae</taxon>
        <taxon>Chaetothyriales</taxon>
        <taxon>Herpotrichiellaceae</taxon>
        <taxon>Exophiala</taxon>
    </lineage>
</organism>
<evidence type="ECO:0000313" key="2">
    <source>
        <dbReference type="EMBL" id="KIW10648.1"/>
    </source>
</evidence>
<sequence length="616" mass="68004">MNPQPCLLDDGLCKLPKAQSVGQVDELSLLAPSEDGCHVAMLGRAGVVEVVEQRLLNGSEDVYPSPASRPVQKSPVYGSWRRLNPSRRRRSSLDSAEEMVQKNDVLRLNLRLPHSPRKNLIANMHRNRVESSTNDAPARRRSTTATVPSSVDFNLSRSNSLPVQPLSGTQSWPQHDHSVFTSSLIHPCGIVPLLTPPEDLDAFKWDSPVQAPASEGIRAVSDYDPDRSHRPGPNETSEPRPRSTSRPSGIQMPERTDLSQDDSSRSDWLGRVCQQLVSSLGDSANQHQIQMVVQALPSQPKSKEIMSVFEQVVQAIQTRFSIAPYITITHAVSQVISMDEVPASPPATPNTNYAGDDYFQDQTIFTHAAMVPAYHSHPGPSTNVGSRPSNIIAAPSSIQVSILERYIPPTTPQEIKDFFTLSRRSYLADRLLELSAVNGTLLLIYPTRQGALTFANKYVNPIIEPFLRHFVLLNGLFMHVANTLGSLPAVEAMKTYEELREALSALCGTLSQRSLSRGVASRYEIVHSETADVVLDRSVWVNWFVDQEHHRLRENLVDYHKSGGRMPSPRGQIDVTPAMLAREVVDGVRQSREQAGNVALEVGVFVIRRSSAAPTG</sequence>
<evidence type="ECO:0000313" key="3">
    <source>
        <dbReference type="Proteomes" id="UP000053328"/>
    </source>
</evidence>
<dbReference type="EMBL" id="KN847500">
    <property type="protein sequence ID" value="KIW10648.1"/>
    <property type="molecule type" value="Genomic_DNA"/>
</dbReference>
<dbReference type="AlphaFoldDB" id="A0A0D2AV99"/>